<organism evidence="1 2">
    <name type="scientific">Cohaesibacter celericrescens</name>
    <dbReference type="NCBI Taxonomy" id="2067669"/>
    <lineage>
        <taxon>Bacteria</taxon>
        <taxon>Pseudomonadati</taxon>
        <taxon>Pseudomonadota</taxon>
        <taxon>Alphaproteobacteria</taxon>
        <taxon>Hyphomicrobiales</taxon>
        <taxon>Cohaesibacteraceae</taxon>
    </lineage>
</organism>
<keyword evidence="2" id="KW-1185">Reference proteome</keyword>
<evidence type="ECO:0000313" key="2">
    <source>
        <dbReference type="Proteomes" id="UP000234881"/>
    </source>
</evidence>
<proteinExistence type="predicted"/>
<protein>
    <submittedName>
        <fullName evidence="1">Uncharacterized protein</fullName>
    </submittedName>
</protein>
<accession>A0A2N5XVP8</accession>
<evidence type="ECO:0000313" key="1">
    <source>
        <dbReference type="EMBL" id="PLW78498.1"/>
    </source>
</evidence>
<dbReference type="AlphaFoldDB" id="A0A2N5XVP8"/>
<dbReference type="EMBL" id="PKUQ01000005">
    <property type="protein sequence ID" value="PLW78498.1"/>
    <property type="molecule type" value="Genomic_DNA"/>
</dbReference>
<name>A0A2N5XVP8_9HYPH</name>
<reference evidence="1 2" key="1">
    <citation type="submission" date="2018-01" db="EMBL/GenBank/DDBJ databases">
        <title>The draft genome sequence of Cohaesibacter sp. H1304.</title>
        <authorList>
            <person name="Wang N.-N."/>
            <person name="Du Z.-J."/>
        </authorList>
    </citation>
    <scope>NUCLEOTIDE SEQUENCE [LARGE SCALE GENOMIC DNA]</scope>
    <source>
        <strain evidence="1 2">H1304</strain>
    </source>
</reference>
<comment type="caution">
    <text evidence="1">The sequence shown here is derived from an EMBL/GenBank/DDBJ whole genome shotgun (WGS) entry which is preliminary data.</text>
</comment>
<dbReference type="Proteomes" id="UP000234881">
    <property type="component" value="Unassembled WGS sequence"/>
</dbReference>
<sequence length="60" mass="7056">MFGIKVTKETFPAAKKLRKFRNINNNSNSLFLKSTFEMAYKLNIFIIKINDIVVVFKSKR</sequence>
<gene>
    <name evidence="1" type="ORF">C0081_04210</name>
</gene>